<sequence>MSLIDELETITGKMSPRFMADVKTKLEGAIEDPSPKNVMGLRTEVNEFIWAVRMTGIEEIEDSLIDLTDILDSPGEIGENLVKFKGRFKELEKVIPPEVAEPEVTEVVYEKRDKPVDESKIEKLLMIPGIGREKATALIENGFENIEDIANAPLAKIITVRGISLSLAKDIKDFLDPNRLVGIEILPRILKTPRLSEEISFSAIPAADEEAPEDYFEEDIYEDDPELLEYYISRLKEFTANISKILDSISTSSPQKEAVLDLEEASLSLMSATRYMGLDLIESELSNIAEVSKEIASGEVELSDKSIYAIKQAQSGLEYGLKKLMGFLESVKKPETAEGEILAEESQATKKHLDDIQRLYADMGGILKKVSDKGKIDDEDLRKFKEDSDLLNKMAGSLAKPQENDEG</sequence>
<dbReference type="EMBL" id="JAFGIX010000069">
    <property type="protein sequence ID" value="MBN1574201.1"/>
    <property type="molecule type" value="Genomic_DNA"/>
</dbReference>
<evidence type="ECO:0000313" key="2">
    <source>
        <dbReference type="Proteomes" id="UP000809273"/>
    </source>
</evidence>
<dbReference type="InterPro" id="IPR010994">
    <property type="entry name" value="RuvA_2-like"/>
</dbReference>
<gene>
    <name evidence="1" type="ORF">JW984_13470</name>
</gene>
<dbReference type="Gene3D" id="1.10.150.20">
    <property type="entry name" value="5' to 3' exonuclease, C-terminal subdomain"/>
    <property type="match status" value="1"/>
</dbReference>
<dbReference type="Pfam" id="PF14520">
    <property type="entry name" value="HHH_5"/>
    <property type="match status" value="1"/>
</dbReference>
<reference evidence="1" key="2">
    <citation type="submission" date="2021-01" db="EMBL/GenBank/DDBJ databases">
        <authorList>
            <person name="Hahn C.R."/>
            <person name="Youssef N.H."/>
            <person name="Elshahed M."/>
        </authorList>
    </citation>
    <scope>NUCLEOTIDE SEQUENCE</scope>
    <source>
        <strain evidence="1">Zod_Metabat.24</strain>
    </source>
</reference>
<name>A0A9D8PNP7_9DELT</name>
<organism evidence="1 2">
    <name type="scientific">Candidatus Zymogenus saltonus</name>
    <dbReference type="NCBI Taxonomy" id="2844893"/>
    <lineage>
        <taxon>Bacteria</taxon>
        <taxon>Deltaproteobacteria</taxon>
        <taxon>Candidatus Zymogenia</taxon>
        <taxon>Candidatus Zymogeniales</taxon>
        <taxon>Candidatus Zymogenaceae</taxon>
        <taxon>Candidatus Zymogenus</taxon>
    </lineage>
</organism>
<evidence type="ECO:0000313" key="1">
    <source>
        <dbReference type="EMBL" id="MBN1574201.1"/>
    </source>
</evidence>
<dbReference type="SUPFAM" id="SSF47781">
    <property type="entry name" value="RuvA domain 2-like"/>
    <property type="match status" value="1"/>
</dbReference>
<comment type="caution">
    <text evidence="1">The sequence shown here is derived from an EMBL/GenBank/DDBJ whole genome shotgun (WGS) entry which is preliminary data.</text>
</comment>
<protein>
    <submittedName>
        <fullName evidence="1">Helix-hairpin-helix domain-containing protein</fullName>
    </submittedName>
</protein>
<reference evidence="1" key="1">
    <citation type="journal article" date="2021" name="Environ. Microbiol.">
        <title>Genomic characterization of three novel Desulfobacterota classes expand the metabolic and phylogenetic diversity of the phylum.</title>
        <authorList>
            <person name="Murphy C.L."/>
            <person name="Biggerstaff J."/>
            <person name="Eichhorn A."/>
            <person name="Ewing E."/>
            <person name="Shahan R."/>
            <person name="Soriano D."/>
            <person name="Stewart S."/>
            <person name="VanMol K."/>
            <person name="Walker R."/>
            <person name="Walters P."/>
            <person name="Elshahed M.S."/>
            <person name="Youssef N.H."/>
        </authorList>
    </citation>
    <scope>NUCLEOTIDE SEQUENCE</scope>
    <source>
        <strain evidence="1">Zod_Metabat.24</strain>
    </source>
</reference>
<dbReference type="AlphaFoldDB" id="A0A9D8PNP7"/>
<accession>A0A9D8PNP7</accession>
<dbReference type="Proteomes" id="UP000809273">
    <property type="component" value="Unassembled WGS sequence"/>
</dbReference>
<proteinExistence type="predicted"/>